<reference evidence="2 3" key="1">
    <citation type="journal article" date="2019" name="Int. J. Syst. Evol. Microbiol.">
        <title>The Global Catalogue of Microorganisms (GCM) 10K type strain sequencing project: providing services to taxonomists for standard genome sequencing and annotation.</title>
        <authorList>
            <consortium name="The Broad Institute Genomics Platform"/>
            <consortium name="The Broad Institute Genome Sequencing Center for Infectious Disease"/>
            <person name="Wu L."/>
            <person name="Ma J."/>
        </authorList>
    </citation>
    <scope>NUCLEOTIDE SEQUENCE [LARGE SCALE GENOMIC DNA]</scope>
    <source>
        <strain evidence="2 3">JCM 9383</strain>
    </source>
</reference>
<sequence length="153" mass="17156">MSDSPAEAVDTNDEVTRAENVKHLELIQAIITRLASNSFLVKGWSLTVSMAAYGVSLNRTDWRLAIIGLALTLGFWWLDSYFLRQERLFRLLYDYVRSDIRAVPRFAMNVSIFLDRDIVQQGKVMGSGTLVAFYGVLAIVGMAIVTISILVHV</sequence>
<feature type="transmembrane region" description="Helical" evidence="1">
    <location>
        <begin position="130"/>
        <end position="151"/>
    </location>
</feature>
<keyword evidence="3" id="KW-1185">Reference proteome</keyword>
<feature type="transmembrane region" description="Helical" evidence="1">
    <location>
        <begin position="62"/>
        <end position="83"/>
    </location>
</feature>
<dbReference type="Proteomes" id="UP001500979">
    <property type="component" value="Unassembled WGS sequence"/>
</dbReference>
<evidence type="ECO:0000256" key="1">
    <source>
        <dbReference type="SAM" id="Phobius"/>
    </source>
</evidence>
<keyword evidence="1" id="KW-0472">Membrane</keyword>
<organism evidence="2 3">
    <name type="scientific">Saccharopolyspora taberi</name>
    <dbReference type="NCBI Taxonomy" id="60895"/>
    <lineage>
        <taxon>Bacteria</taxon>
        <taxon>Bacillati</taxon>
        <taxon>Actinomycetota</taxon>
        <taxon>Actinomycetes</taxon>
        <taxon>Pseudonocardiales</taxon>
        <taxon>Pseudonocardiaceae</taxon>
        <taxon>Saccharopolyspora</taxon>
    </lineage>
</organism>
<evidence type="ECO:0000313" key="2">
    <source>
        <dbReference type="EMBL" id="GAA2822291.1"/>
    </source>
</evidence>
<name>A0ABN3VPQ6_9PSEU</name>
<protein>
    <submittedName>
        <fullName evidence="2">Uncharacterized protein</fullName>
    </submittedName>
</protein>
<accession>A0ABN3VPQ6</accession>
<proteinExistence type="predicted"/>
<evidence type="ECO:0000313" key="3">
    <source>
        <dbReference type="Proteomes" id="UP001500979"/>
    </source>
</evidence>
<keyword evidence="1" id="KW-1133">Transmembrane helix</keyword>
<dbReference type="EMBL" id="BAAAUX010000048">
    <property type="protein sequence ID" value="GAA2822291.1"/>
    <property type="molecule type" value="Genomic_DNA"/>
</dbReference>
<gene>
    <name evidence="2" type="ORF">GCM10010470_66860</name>
</gene>
<comment type="caution">
    <text evidence="2">The sequence shown here is derived from an EMBL/GenBank/DDBJ whole genome shotgun (WGS) entry which is preliminary data.</text>
</comment>
<keyword evidence="1" id="KW-0812">Transmembrane</keyword>
<dbReference type="RefSeq" id="WP_344686398.1">
    <property type="nucleotide sequence ID" value="NZ_BAAAUX010000048.1"/>
</dbReference>